<evidence type="ECO:0000256" key="1">
    <source>
        <dbReference type="SAM" id="MobiDB-lite"/>
    </source>
</evidence>
<dbReference type="Proteomes" id="UP000198287">
    <property type="component" value="Unassembled WGS sequence"/>
</dbReference>
<dbReference type="OrthoDB" id="7698751at2759"/>
<dbReference type="AlphaFoldDB" id="A0A226F5Y7"/>
<organism evidence="2 3">
    <name type="scientific">Folsomia candida</name>
    <name type="common">Springtail</name>
    <dbReference type="NCBI Taxonomy" id="158441"/>
    <lineage>
        <taxon>Eukaryota</taxon>
        <taxon>Metazoa</taxon>
        <taxon>Ecdysozoa</taxon>
        <taxon>Arthropoda</taxon>
        <taxon>Hexapoda</taxon>
        <taxon>Collembola</taxon>
        <taxon>Entomobryomorpha</taxon>
        <taxon>Isotomoidea</taxon>
        <taxon>Isotomidae</taxon>
        <taxon>Proisotominae</taxon>
        <taxon>Folsomia</taxon>
    </lineage>
</organism>
<protein>
    <submittedName>
        <fullName evidence="2">Uncharacterized protein</fullName>
    </submittedName>
</protein>
<name>A0A226F5Y7_FOLCA</name>
<proteinExistence type="predicted"/>
<dbReference type="EMBL" id="LNIX01000001">
    <property type="protein sequence ID" value="OXA64858.1"/>
    <property type="molecule type" value="Genomic_DNA"/>
</dbReference>
<comment type="caution">
    <text evidence="2">The sequence shown here is derived from an EMBL/GenBank/DDBJ whole genome shotgun (WGS) entry which is preliminary data.</text>
</comment>
<evidence type="ECO:0000313" key="3">
    <source>
        <dbReference type="Proteomes" id="UP000198287"/>
    </source>
</evidence>
<accession>A0A226F5Y7</accession>
<gene>
    <name evidence="2" type="ORF">Fcan01_03372</name>
</gene>
<feature type="region of interest" description="Disordered" evidence="1">
    <location>
        <begin position="429"/>
        <end position="448"/>
    </location>
</feature>
<sequence>MDQSMAVSKTTIPATSASHLDEYIYDPKRTLYRHLSMEGKLATIFDVEDSRSYYNWQLVMGNIRVHRRWLVPNPRFRELIDHELGMESFEVTGDFDGSVSMICPSAEGNRSMAEDLPVINFILNDMECYSSVEITVVTINTASIEVYFSDQVYGVEDLPKEFVVDNNPFITTAEFFTPSQQYPPDRKPKLRRLYKNLREIDHQVLTQAEYAKMMKLQLASPSEILKNNSDRQHEHIRGLLLSLTSKDGDAPGSTVNKAIRSVGMTGEQLPVKSTANSSIDLLPGNLDEVGKVDFCKRVWNENQEPSSSGGVEWDLIENFDLKPQTLAQIHRQRRGEGFYDVYNARMLKSGDDEFEELDAINVTPLHNQQDLSQKFRELLGDRSLETYMKPKPIMRNSFADPDADLDYFKDKGPDSSDGDICKNVGQAAHKCGGNEGGEDDGSDSGESMCSEDTWLLTWTFDGMDACRMKEGDLFDSENIPHSSLCHSHKAALHPNITPHRTFENENLKS</sequence>
<evidence type="ECO:0000313" key="2">
    <source>
        <dbReference type="EMBL" id="OXA64858.1"/>
    </source>
</evidence>
<reference evidence="2 3" key="1">
    <citation type="submission" date="2015-12" db="EMBL/GenBank/DDBJ databases">
        <title>The genome of Folsomia candida.</title>
        <authorList>
            <person name="Faddeeva A."/>
            <person name="Derks M.F."/>
            <person name="Anvar Y."/>
            <person name="Smit S."/>
            <person name="Van Straalen N."/>
            <person name="Roelofs D."/>
        </authorList>
    </citation>
    <scope>NUCLEOTIDE SEQUENCE [LARGE SCALE GENOMIC DNA]</scope>
    <source>
        <strain evidence="2 3">VU population</strain>
        <tissue evidence="2">Whole body</tissue>
    </source>
</reference>
<keyword evidence="3" id="KW-1185">Reference proteome</keyword>